<dbReference type="Proteomes" id="UP001152759">
    <property type="component" value="Chromosome 2"/>
</dbReference>
<evidence type="ECO:0000256" key="1">
    <source>
        <dbReference type="SAM" id="MobiDB-lite"/>
    </source>
</evidence>
<feature type="region of interest" description="Disordered" evidence="1">
    <location>
        <begin position="80"/>
        <end position="117"/>
    </location>
</feature>
<name>A0A9P0EZK5_BEMTA</name>
<organism evidence="2 3">
    <name type="scientific">Bemisia tabaci</name>
    <name type="common">Sweetpotato whitefly</name>
    <name type="synonym">Aleurodes tabaci</name>
    <dbReference type="NCBI Taxonomy" id="7038"/>
    <lineage>
        <taxon>Eukaryota</taxon>
        <taxon>Metazoa</taxon>
        <taxon>Ecdysozoa</taxon>
        <taxon>Arthropoda</taxon>
        <taxon>Hexapoda</taxon>
        <taxon>Insecta</taxon>
        <taxon>Pterygota</taxon>
        <taxon>Neoptera</taxon>
        <taxon>Paraneoptera</taxon>
        <taxon>Hemiptera</taxon>
        <taxon>Sternorrhyncha</taxon>
        <taxon>Aleyrodoidea</taxon>
        <taxon>Aleyrodidae</taxon>
        <taxon>Aleyrodinae</taxon>
        <taxon>Bemisia</taxon>
    </lineage>
</organism>
<reference evidence="2" key="1">
    <citation type="submission" date="2021-12" db="EMBL/GenBank/DDBJ databases">
        <authorList>
            <person name="King R."/>
        </authorList>
    </citation>
    <scope>NUCLEOTIDE SEQUENCE</scope>
</reference>
<accession>A0A9P0EZK5</accession>
<proteinExistence type="predicted"/>
<dbReference type="EMBL" id="OU963863">
    <property type="protein sequence ID" value="CAH0385683.1"/>
    <property type="molecule type" value="Genomic_DNA"/>
</dbReference>
<dbReference type="AlphaFoldDB" id="A0A9P0EZK5"/>
<sequence length="200" mass="22937">MEYAKKMILVPSETVERLQQTPVSSDPLHELHRELSRILAAHDLNDSDKWAKYQQVLERSLRFAEQRQKPLKLMIDAPEDQSSLESLQPDEKPQTQTLAPEREDRGESSSDDILNTLPKTFRNKGSVLLKRLQKNDTIKWGRDGKVKIEGKAIEGSNIADLVNDAMRNRKNSRIPTGHREFYSVLAKMNVPQELIGNPER</sequence>
<evidence type="ECO:0000313" key="2">
    <source>
        <dbReference type="EMBL" id="CAH0385683.1"/>
    </source>
</evidence>
<gene>
    <name evidence="2" type="ORF">BEMITA_LOCUS4883</name>
</gene>
<evidence type="ECO:0000313" key="3">
    <source>
        <dbReference type="Proteomes" id="UP001152759"/>
    </source>
</evidence>
<keyword evidence="3" id="KW-1185">Reference proteome</keyword>
<protein>
    <submittedName>
        <fullName evidence="2">Uncharacterized protein</fullName>
    </submittedName>
</protein>